<dbReference type="Gene3D" id="3.30.1120.50">
    <property type="entry name" value="Pepsin inhibitor-3"/>
    <property type="match status" value="1"/>
</dbReference>
<sequence length="88" mass="9872">VTSTMKFVLILVLLFSSAAAVYYSCKIENDTVYETGFPPRKLTAEEQQKIVEYSKGWAKYGEQLTRSIFGQGPKPVAPVFPCVCRKCN</sequence>
<dbReference type="Pfam" id="PF06394">
    <property type="entry name" value="Pepsin-I3"/>
    <property type="match status" value="1"/>
</dbReference>
<evidence type="ECO:0000256" key="1">
    <source>
        <dbReference type="SAM" id="SignalP"/>
    </source>
</evidence>
<evidence type="ECO:0000259" key="2">
    <source>
        <dbReference type="Pfam" id="PF06394"/>
    </source>
</evidence>
<proteinExistence type="predicted"/>
<dbReference type="EMBL" id="BTSY01000001">
    <property type="protein sequence ID" value="GMT12077.1"/>
    <property type="molecule type" value="Genomic_DNA"/>
</dbReference>
<evidence type="ECO:0000313" key="4">
    <source>
        <dbReference type="Proteomes" id="UP001432322"/>
    </source>
</evidence>
<feature type="chain" id="PRO_5043921572" description="Pepsin inhibitor-3-like repeated domain-containing protein" evidence="1">
    <location>
        <begin position="21"/>
        <end position="88"/>
    </location>
</feature>
<feature type="non-terminal residue" evidence="3">
    <location>
        <position position="1"/>
    </location>
</feature>
<gene>
    <name evidence="3" type="ORF">PFISCL1PPCAC_3374</name>
</gene>
<reference evidence="3" key="1">
    <citation type="submission" date="2023-10" db="EMBL/GenBank/DDBJ databases">
        <title>Genome assembly of Pristionchus species.</title>
        <authorList>
            <person name="Yoshida K."/>
            <person name="Sommer R.J."/>
        </authorList>
    </citation>
    <scope>NUCLEOTIDE SEQUENCE</scope>
    <source>
        <strain evidence="3">RS5133</strain>
    </source>
</reference>
<protein>
    <recommendedName>
        <fullName evidence="2">Pepsin inhibitor-3-like repeated domain-containing protein</fullName>
    </recommendedName>
</protein>
<evidence type="ECO:0000313" key="3">
    <source>
        <dbReference type="EMBL" id="GMT12077.1"/>
    </source>
</evidence>
<dbReference type="InterPro" id="IPR038412">
    <property type="entry name" value="Pepsin-I3_sf"/>
</dbReference>
<accession>A0AAV5UZP7</accession>
<comment type="caution">
    <text evidence="3">The sequence shown here is derived from an EMBL/GenBank/DDBJ whole genome shotgun (WGS) entry which is preliminary data.</text>
</comment>
<keyword evidence="4" id="KW-1185">Reference proteome</keyword>
<keyword evidence="1" id="KW-0732">Signal</keyword>
<dbReference type="AlphaFoldDB" id="A0AAV5UZP7"/>
<feature type="signal peptide" evidence="1">
    <location>
        <begin position="1"/>
        <end position="20"/>
    </location>
</feature>
<dbReference type="SUPFAM" id="SSF55149">
    <property type="entry name" value="Pepsin inhibitor-3"/>
    <property type="match status" value="1"/>
</dbReference>
<organism evidence="3 4">
    <name type="scientific">Pristionchus fissidentatus</name>
    <dbReference type="NCBI Taxonomy" id="1538716"/>
    <lineage>
        <taxon>Eukaryota</taxon>
        <taxon>Metazoa</taxon>
        <taxon>Ecdysozoa</taxon>
        <taxon>Nematoda</taxon>
        <taxon>Chromadorea</taxon>
        <taxon>Rhabditida</taxon>
        <taxon>Rhabditina</taxon>
        <taxon>Diplogasteromorpha</taxon>
        <taxon>Diplogasteroidea</taxon>
        <taxon>Neodiplogasteridae</taxon>
        <taxon>Pristionchus</taxon>
    </lineage>
</organism>
<name>A0AAV5UZP7_9BILA</name>
<dbReference type="Proteomes" id="UP001432322">
    <property type="component" value="Unassembled WGS sequence"/>
</dbReference>
<dbReference type="InterPro" id="IPR010480">
    <property type="entry name" value="Pepsin-I3"/>
</dbReference>
<feature type="domain" description="Pepsin inhibitor-3-like repeated" evidence="2">
    <location>
        <begin position="20"/>
        <end position="68"/>
    </location>
</feature>